<name>A0A9W6FKT3_XANFL</name>
<evidence type="ECO:0000259" key="3">
    <source>
        <dbReference type="PROSITE" id="PS51078"/>
    </source>
</evidence>
<dbReference type="PANTHER" id="PTHR30136:SF35">
    <property type="entry name" value="HTH-TYPE TRANSCRIPTIONAL REGULATOR RV1719"/>
    <property type="match status" value="1"/>
</dbReference>
<keyword evidence="1" id="KW-0805">Transcription regulation</keyword>
<dbReference type="Proteomes" id="UP001144397">
    <property type="component" value="Unassembled WGS sequence"/>
</dbReference>
<dbReference type="EMBL" id="JAVDPY010000006">
    <property type="protein sequence ID" value="MDR6335135.1"/>
    <property type="molecule type" value="Genomic_DNA"/>
</dbReference>
<organism evidence="4 6">
    <name type="scientific">Xanthobacter flavus</name>
    <dbReference type="NCBI Taxonomy" id="281"/>
    <lineage>
        <taxon>Bacteria</taxon>
        <taxon>Pseudomonadati</taxon>
        <taxon>Pseudomonadota</taxon>
        <taxon>Alphaproteobacteria</taxon>
        <taxon>Hyphomicrobiales</taxon>
        <taxon>Xanthobacteraceae</taxon>
        <taxon>Xanthobacter</taxon>
    </lineage>
</organism>
<dbReference type="Pfam" id="PF01614">
    <property type="entry name" value="IclR_C"/>
    <property type="match status" value="1"/>
</dbReference>
<dbReference type="SUPFAM" id="SSF46785">
    <property type="entry name" value="Winged helix' DNA-binding domain"/>
    <property type="match status" value="1"/>
</dbReference>
<dbReference type="InterPro" id="IPR036390">
    <property type="entry name" value="WH_DNA-bd_sf"/>
</dbReference>
<dbReference type="Proteomes" id="UP001245370">
    <property type="component" value="Unassembled WGS sequence"/>
</dbReference>
<dbReference type="GeneID" id="95764096"/>
<keyword evidence="7" id="KW-1185">Reference proteome</keyword>
<evidence type="ECO:0000256" key="2">
    <source>
        <dbReference type="ARBA" id="ARBA00023163"/>
    </source>
</evidence>
<dbReference type="GO" id="GO:0003700">
    <property type="term" value="F:DNA-binding transcription factor activity"/>
    <property type="evidence" value="ECO:0007669"/>
    <property type="project" value="TreeGrafter"/>
</dbReference>
<dbReference type="PANTHER" id="PTHR30136">
    <property type="entry name" value="HELIX-TURN-HELIX TRANSCRIPTIONAL REGULATOR, ICLR FAMILY"/>
    <property type="match status" value="1"/>
</dbReference>
<feature type="domain" description="IclR-ED" evidence="3">
    <location>
        <begin position="68"/>
        <end position="259"/>
    </location>
</feature>
<keyword evidence="5" id="KW-0238">DNA-binding</keyword>
<dbReference type="InterPro" id="IPR036388">
    <property type="entry name" value="WH-like_DNA-bd_sf"/>
</dbReference>
<accession>A0A9W6FKT3</accession>
<dbReference type="PROSITE" id="PS51078">
    <property type="entry name" value="ICLR_ED"/>
    <property type="match status" value="1"/>
</dbReference>
<dbReference type="EMBL" id="BSDO01000005">
    <property type="protein sequence ID" value="GLI23640.1"/>
    <property type="molecule type" value="Genomic_DNA"/>
</dbReference>
<evidence type="ECO:0000256" key="1">
    <source>
        <dbReference type="ARBA" id="ARBA00023015"/>
    </source>
</evidence>
<dbReference type="GO" id="GO:0003677">
    <property type="term" value="F:DNA binding"/>
    <property type="evidence" value="ECO:0007669"/>
    <property type="project" value="UniProtKB-KW"/>
</dbReference>
<dbReference type="SUPFAM" id="SSF55781">
    <property type="entry name" value="GAF domain-like"/>
    <property type="match status" value="1"/>
</dbReference>
<evidence type="ECO:0000313" key="7">
    <source>
        <dbReference type="Proteomes" id="UP001245370"/>
    </source>
</evidence>
<evidence type="ECO:0000313" key="4">
    <source>
        <dbReference type="EMBL" id="GLI23640.1"/>
    </source>
</evidence>
<reference evidence="5 7" key="2">
    <citation type="submission" date="2023-07" db="EMBL/GenBank/DDBJ databases">
        <title>Genomic Encyclopedia of Type Strains, Phase IV (KMG-IV): sequencing the most valuable type-strain genomes for metagenomic binning, comparative biology and taxonomic classification.</title>
        <authorList>
            <person name="Goeker M."/>
        </authorList>
    </citation>
    <scope>NUCLEOTIDE SEQUENCE [LARGE SCALE GENOMIC DNA]</scope>
    <source>
        <strain evidence="5 7">DSM 338</strain>
    </source>
</reference>
<dbReference type="RefSeq" id="WP_281808488.1">
    <property type="nucleotide sequence ID" value="NZ_BSDO01000005.1"/>
</dbReference>
<dbReference type="InterPro" id="IPR050707">
    <property type="entry name" value="HTH_MetabolicPath_Reg"/>
</dbReference>
<dbReference type="InterPro" id="IPR029016">
    <property type="entry name" value="GAF-like_dom_sf"/>
</dbReference>
<dbReference type="AlphaFoldDB" id="A0A9W6FKT3"/>
<sequence length="259" mass="27627">MVIESAPKSTLRIPGIFEIISRNPEGLTLARLSVLLESPKSSLLNLLRPLVAQDYLCSAHGVYTLGSRAFSLASGIISTRRQPSLIRQFAHDLAAATQETVIVAALDRAAALAAYVDVIESPQLVRYSVPAGVTRPLYCSAAGRLLLAFQPEDWRESYFKTADLKPLTARTVTTVPELRQIIAEIRRTGVAFSSNEAVEGAAGIAVPVRDAEGTVVAALLVAAPAARSDHNRTLLRQEAVLAGGRASQALGHRQVEAVA</sequence>
<dbReference type="Gene3D" id="3.30.450.40">
    <property type="match status" value="1"/>
</dbReference>
<evidence type="ECO:0000313" key="6">
    <source>
        <dbReference type="Proteomes" id="UP001144397"/>
    </source>
</evidence>
<dbReference type="InterPro" id="IPR014757">
    <property type="entry name" value="Tscrpt_reg_IclR_C"/>
</dbReference>
<comment type="caution">
    <text evidence="4">The sequence shown here is derived from an EMBL/GenBank/DDBJ whole genome shotgun (WGS) entry which is preliminary data.</text>
</comment>
<keyword evidence="2" id="KW-0804">Transcription</keyword>
<dbReference type="GO" id="GO:0045892">
    <property type="term" value="P:negative regulation of DNA-templated transcription"/>
    <property type="evidence" value="ECO:0007669"/>
    <property type="project" value="TreeGrafter"/>
</dbReference>
<dbReference type="Gene3D" id="1.10.10.10">
    <property type="entry name" value="Winged helix-like DNA-binding domain superfamily/Winged helix DNA-binding domain"/>
    <property type="match status" value="1"/>
</dbReference>
<reference evidence="4" key="1">
    <citation type="submission" date="2022-12" db="EMBL/GenBank/DDBJ databases">
        <title>Reference genome sequencing for broad-spectrum identification of bacterial and archaeal isolates by mass spectrometry.</title>
        <authorList>
            <person name="Sekiguchi Y."/>
            <person name="Tourlousse D.M."/>
        </authorList>
    </citation>
    <scope>NUCLEOTIDE SEQUENCE</scope>
    <source>
        <strain evidence="4">301</strain>
    </source>
</reference>
<protein>
    <submittedName>
        <fullName evidence="4 5">Transcriptional regulator</fullName>
    </submittedName>
</protein>
<proteinExistence type="predicted"/>
<evidence type="ECO:0000313" key="5">
    <source>
        <dbReference type="EMBL" id="MDR6335135.1"/>
    </source>
</evidence>
<gene>
    <name evidence="5" type="ORF">GGQ86_003625</name>
    <name evidence="4" type="ORF">XFLAVUS301_33140</name>
</gene>